<comment type="caution">
    <text evidence="1">The sequence shown here is derived from an EMBL/GenBank/DDBJ whole genome shotgun (WGS) entry which is preliminary data.</text>
</comment>
<evidence type="ECO:0000313" key="2">
    <source>
        <dbReference type="Proteomes" id="UP001642464"/>
    </source>
</evidence>
<accession>A0ABP0HEB6</accession>
<gene>
    <name evidence="1" type="ORF">SCF082_LOCUS1455</name>
</gene>
<evidence type="ECO:0000313" key="1">
    <source>
        <dbReference type="EMBL" id="CAK8988571.1"/>
    </source>
</evidence>
<dbReference type="Proteomes" id="UP001642464">
    <property type="component" value="Unassembled WGS sequence"/>
</dbReference>
<name>A0ABP0HEB6_9DINO</name>
<organism evidence="1 2">
    <name type="scientific">Durusdinium trenchii</name>
    <dbReference type="NCBI Taxonomy" id="1381693"/>
    <lineage>
        <taxon>Eukaryota</taxon>
        <taxon>Sar</taxon>
        <taxon>Alveolata</taxon>
        <taxon>Dinophyceae</taxon>
        <taxon>Suessiales</taxon>
        <taxon>Symbiodiniaceae</taxon>
        <taxon>Durusdinium</taxon>
    </lineage>
</organism>
<sequence>MSCYTFDPEKQVPKGQDILPRILGKHHVGRAKHQAKQEVTVETLTPIEEESCLVRTNAEINAEWHQMDLLALAARAFLAAEGVTLPEMLALADEIEKKREEEKVAFEAFKKTLRMSDESFWTAFYSTRGVTTQHFQRPSCFPWHLPLMPRFGPSPVVERPSFMPWNPLPPRLAGSVKLRLPTAVRDRCAWFGR</sequence>
<proteinExistence type="predicted"/>
<keyword evidence="2" id="KW-1185">Reference proteome</keyword>
<dbReference type="EMBL" id="CAXAMM010000703">
    <property type="protein sequence ID" value="CAK8988571.1"/>
    <property type="molecule type" value="Genomic_DNA"/>
</dbReference>
<protein>
    <submittedName>
        <fullName evidence="1">Uncharacterized protein</fullName>
    </submittedName>
</protein>
<reference evidence="1 2" key="1">
    <citation type="submission" date="2024-02" db="EMBL/GenBank/DDBJ databases">
        <authorList>
            <person name="Chen Y."/>
            <person name="Shah S."/>
            <person name="Dougan E. K."/>
            <person name="Thang M."/>
            <person name="Chan C."/>
        </authorList>
    </citation>
    <scope>NUCLEOTIDE SEQUENCE [LARGE SCALE GENOMIC DNA]</scope>
</reference>